<sequence>MHISNISNDAQILPLIQKPYTQSKVNTHRSKILLVRSLLAVACFSTLYAPFINSNVSSAALNSIIACMMTFIGTTYAMTKLSRYPGNSSLMSLPSLVLIHVTIAALIFISFRLEYSRLVLSIGILSVPITLFVQHHLIKRLTQASTYLVTPFGCFQSLKSNSHNQFILLSTPGFGENNIKHIDGVLFDQHEKLDGHWQQFLASSANRNIPLYDTTEVYESINGKSPLDHLPELSSGSLKPHWLYRSTKRILESLLILVTSPAWLSLVLFTALLIKLESKGPAFFIQRRVGQGGKEFSMVKLRSMRTDSEANGAQFAGEDDPRITKIGKFIRKVRIDEIPQFFNVLKGEMALIGPRPEQASFVKEFEEKIPLYSMRHVVKPGITGWAQVTHGYADDEESTKEKLAHDFYYVKNISLWLDIMVVFKTIKTMLIGFGAR</sequence>
<feature type="transmembrane region" description="Helical" evidence="2">
    <location>
        <begin position="254"/>
        <end position="274"/>
    </location>
</feature>
<dbReference type="RefSeq" id="WP_007017531.1">
    <property type="nucleotide sequence ID" value="NZ_CH724114.1"/>
</dbReference>
<dbReference type="PANTHER" id="PTHR30576:SF0">
    <property type="entry name" value="UNDECAPRENYL-PHOSPHATE N-ACETYLGALACTOSAMINYL 1-PHOSPHATE TRANSFERASE-RELATED"/>
    <property type="match status" value="1"/>
</dbReference>
<keyword evidence="2" id="KW-1133">Transmembrane helix</keyword>
<dbReference type="STRING" id="207949.RED65_00255"/>
<feature type="domain" description="Bacterial sugar transferase" evidence="3">
    <location>
        <begin position="248"/>
        <end position="430"/>
    </location>
</feature>
<dbReference type="PANTHER" id="PTHR30576">
    <property type="entry name" value="COLANIC BIOSYNTHESIS UDP-GLUCOSE LIPID CARRIER TRANSFERASE"/>
    <property type="match status" value="1"/>
</dbReference>
<keyword evidence="5" id="KW-1185">Reference proteome</keyword>
<dbReference type="Pfam" id="PF02397">
    <property type="entry name" value="Bac_transf"/>
    <property type="match status" value="1"/>
</dbReference>
<feature type="transmembrane region" description="Helical" evidence="2">
    <location>
        <begin position="33"/>
        <end position="53"/>
    </location>
</feature>
<dbReference type="OrthoDB" id="9808602at2"/>
<accession>Q1N5A3</accession>
<dbReference type="HOGENOM" id="CLU_024920_0_0_6"/>
<keyword evidence="2" id="KW-0812">Transmembrane</keyword>
<organism evidence="4 5">
    <name type="scientific">Bermanella marisrubri</name>
    <dbReference type="NCBI Taxonomy" id="207949"/>
    <lineage>
        <taxon>Bacteria</taxon>
        <taxon>Pseudomonadati</taxon>
        <taxon>Pseudomonadota</taxon>
        <taxon>Gammaproteobacteria</taxon>
        <taxon>Oceanospirillales</taxon>
        <taxon>Oceanospirillaceae</taxon>
        <taxon>Bermanella</taxon>
    </lineage>
</organism>
<evidence type="ECO:0000313" key="5">
    <source>
        <dbReference type="Proteomes" id="UP000004263"/>
    </source>
</evidence>
<evidence type="ECO:0000256" key="1">
    <source>
        <dbReference type="ARBA" id="ARBA00006464"/>
    </source>
</evidence>
<proteinExistence type="inferred from homology"/>
<dbReference type="GO" id="GO:0016780">
    <property type="term" value="F:phosphotransferase activity, for other substituted phosphate groups"/>
    <property type="evidence" value="ECO:0007669"/>
    <property type="project" value="TreeGrafter"/>
</dbReference>
<feature type="transmembrane region" description="Helical" evidence="2">
    <location>
        <begin position="59"/>
        <end position="78"/>
    </location>
</feature>
<evidence type="ECO:0000313" key="4">
    <source>
        <dbReference type="EMBL" id="EAT13145.1"/>
    </source>
</evidence>
<dbReference type="InterPro" id="IPR003362">
    <property type="entry name" value="Bact_transf"/>
</dbReference>
<dbReference type="AlphaFoldDB" id="Q1N5A3"/>
<keyword evidence="2" id="KW-0472">Membrane</keyword>
<feature type="transmembrane region" description="Helical" evidence="2">
    <location>
        <begin position="115"/>
        <end position="133"/>
    </location>
</feature>
<evidence type="ECO:0000256" key="2">
    <source>
        <dbReference type="SAM" id="Phobius"/>
    </source>
</evidence>
<protein>
    <submittedName>
        <fullName evidence="4">UDP-glucose lipid carrier transferase</fullName>
    </submittedName>
</protein>
<evidence type="ECO:0000259" key="3">
    <source>
        <dbReference type="Pfam" id="PF02397"/>
    </source>
</evidence>
<comment type="similarity">
    <text evidence="1">Belongs to the bacterial sugar transferase family.</text>
</comment>
<gene>
    <name evidence="4" type="ORF">RED65_00255</name>
</gene>
<dbReference type="EMBL" id="AAQH01000002">
    <property type="protein sequence ID" value="EAT13145.1"/>
    <property type="molecule type" value="Genomic_DNA"/>
</dbReference>
<feature type="transmembrane region" description="Helical" evidence="2">
    <location>
        <begin position="90"/>
        <end position="109"/>
    </location>
</feature>
<keyword evidence="4" id="KW-0808">Transferase</keyword>
<comment type="caution">
    <text evidence="4">The sequence shown here is derived from an EMBL/GenBank/DDBJ whole genome shotgun (WGS) entry which is preliminary data.</text>
</comment>
<dbReference type="Proteomes" id="UP000004263">
    <property type="component" value="Unassembled WGS sequence"/>
</dbReference>
<name>Q1N5A3_9GAMM</name>
<reference evidence="4 5" key="1">
    <citation type="submission" date="2006-03" db="EMBL/GenBank/DDBJ databases">
        <authorList>
            <person name="Pinhassi J."/>
            <person name="Pedros-Alio C."/>
            <person name="Ferriera S."/>
            <person name="Johnson J."/>
            <person name="Kravitz S."/>
            <person name="Halpern A."/>
            <person name="Remington K."/>
            <person name="Beeson K."/>
            <person name="Tran B."/>
            <person name="Rogers Y.-H."/>
            <person name="Friedman R."/>
            <person name="Venter J.C."/>
        </authorList>
    </citation>
    <scope>NUCLEOTIDE SEQUENCE [LARGE SCALE GENOMIC DNA]</scope>
    <source>
        <strain evidence="4 5">RED65</strain>
    </source>
</reference>